<accession>A0A0D8BV85</accession>
<reference evidence="1 2" key="1">
    <citation type="submission" date="2015-01" db="EMBL/GenBank/DDBJ databases">
        <authorList>
            <person name="Filippidou S."/>
            <person name="Jeanneret N."/>
            <person name="Russel-Delif L."/>
            <person name="Junier T."/>
            <person name="Wunderlin T."/>
            <person name="Molina V."/>
            <person name="Johnson S.L."/>
            <person name="Davenport K.W."/>
            <person name="Chain P.S."/>
            <person name="Dorador C."/>
            <person name="Junier P."/>
        </authorList>
    </citation>
    <scope>NUCLEOTIDE SEQUENCE [LARGE SCALE GENOMIC DNA]</scope>
    <source>
        <strain evidence="1 2">Et7/4</strain>
    </source>
</reference>
<gene>
    <name evidence="1" type="ORF">LG52_82</name>
</gene>
<sequence length="58" mass="7246">MNKSNYFFCYDKRLRDFLRCEKNIDYICEGRHLKTGMIFTVFERTEFLNQAILEWKNR</sequence>
<organism evidence="1 2">
    <name type="scientific">Geobacillus kaustophilus</name>
    <dbReference type="NCBI Taxonomy" id="1462"/>
    <lineage>
        <taxon>Bacteria</taxon>
        <taxon>Bacillati</taxon>
        <taxon>Bacillota</taxon>
        <taxon>Bacilli</taxon>
        <taxon>Bacillales</taxon>
        <taxon>Anoxybacillaceae</taxon>
        <taxon>Geobacillus</taxon>
        <taxon>Geobacillus thermoleovorans group</taxon>
    </lineage>
</organism>
<evidence type="ECO:0000313" key="2">
    <source>
        <dbReference type="Proteomes" id="UP000032522"/>
    </source>
</evidence>
<comment type="caution">
    <text evidence="1">The sequence shown here is derived from an EMBL/GenBank/DDBJ whole genome shotgun (WGS) entry which is preliminary data.</text>
</comment>
<evidence type="ECO:0008006" key="3">
    <source>
        <dbReference type="Google" id="ProtNLM"/>
    </source>
</evidence>
<dbReference type="PATRIC" id="fig|1462.6.peg.169"/>
<proteinExistence type="predicted"/>
<dbReference type="Proteomes" id="UP000032522">
    <property type="component" value="Unassembled WGS sequence"/>
</dbReference>
<dbReference type="EMBL" id="JYBP01000003">
    <property type="protein sequence ID" value="KJE27899.1"/>
    <property type="molecule type" value="Genomic_DNA"/>
</dbReference>
<dbReference type="AlphaFoldDB" id="A0A0D8BV85"/>
<protein>
    <recommendedName>
        <fullName evidence="3">DUF5659 domain-containing protein</fullName>
    </recommendedName>
</protein>
<name>A0A0D8BV85_GEOKU</name>
<evidence type="ECO:0000313" key="1">
    <source>
        <dbReference type="EMBL" id="KJE27899.1"/>
    </source>
</evidence>